<dbReference type="PROSITE" id="PS51257">
    <property type="entry name" value="PROKAR_LIPOPROTEIN"/>
    <property type="match status" value="1"/>
</dbReference>
<keyword evidence="1" id="KW-1185">Reference proteome</keyword>
<dbReference type="Proteomes" id="UP000887572">
    <property type="component" value="Unplaced"/>
</dbReference>
<evidence type="ECO:0000313" key="2">
    <source>
        <dbReference type="WBParaSite" id="Gr19_v10_g16437.t1"/>
    </source>
</evidence>
<accession>A0A914HEM7</accession>
<proteinExistence type="predicted"/>
<sequence>MEREGPVAGTAAAAAAVAACRPSADGWVIRVIRKWVTADDDARVQLEVVELEALRRNQQLMLLSMFTFLKQ</sequence>
<name>A0A914HEM7_GLORO</name>
<evidence type="ECO:0000313" key="1">
    <source>
        <dbReference type="Proteomes" id="UP000887572"/>
    </source>
</evidence>
<organism evidence="1 2">
    <name type="scientific">Globodera rostochiensis</name>
    <name type="common">Golden nematode worm</name>
    <name type="synonym">Heterodera rostochiensis</name>
    <dbReference type="NCBI Taxonomy" id="31243"/>
    <lineage>
        <taxon>Eukaryota</taxon>
        <taxon>Metazoa</taxon>
        <taxon>Ecdysozoa</taxon>
        <taxon>Nematoda</taxon>
        <taxon>Chromadorea</taxon>
        <taxon>Rhabditida</taxon>
        <taxon>Tylenchina</taxon>
        <taxon>Tylenchomorpha</taxon>
        <taxon>Tylenchoidea</taxon>
        <taxon>Heteroderidae</taxon>
        <taxon>Heteroderinae</taxon>
        <taxon>Globodera</taxon>
    </lineage>
</organism>
<dbReference type="AlphaFoldDB" id="A0A914HEM7"/>
<dbReference type="WBParaSite" id="Gr19_v10_g16437.t1">
    <property type="protein sequence ID" value="Gr19_v10_g16437.t1"/>
    <property type="gene ID" value="Gr19_v10_g16437"/>
</dbReference>
<reference evidence="2" key="1">
    <citation type="submission" date="2022-11" db="UniProtKB">
        <authorList>
            <consortium name="WormBaseParasite"/>
        </authorList>
    </citation>
    <scope>IDENTIFICATION</scope>
</reference>
<protein>
    <submittedName>
        <fullName evidence="2">Uncharacterized protein</fullName>
    </submittedName>
</protein>